<accession>A0A5M3N4D8</accession>
<evidence type="ECO:0000313" key="2">
    <source>
        <dbReference type="EMBL" id="EIW86289.1"/>
    </source>
</evidence>
<organism evidence="2 3">
    <name type="scientific">Coniophora puteana (strain RWD-64-598)</name>
    <name type="common">Brown rot fungus</name>
    <dbReference type="NCBI Taxonomy" id="741705"/>
    <lineage>
        <taxon>Eukaryota</taxon>
        <taxon>Fungi</taxon>
        <taxon>Dikarya</taxon>
        <taxon>Basidiomycota</taxon>
        <taxon>Agaricomycotina</taxon>
        <taxon>Agaricomycetes</taxon>
        <taxon>Agaricomycetidae</taxon>
        <taxon>Boletales</taxon>
        <taxon>Coniophorineae</taxon>
        <taxon>Coniophoraceae</taxon>
        <taxon>Coniophora</taxon>
    </lineage>
</organism>
<name>A0A5M3N4D8_CONPW</name>
<sequence>MYLRLCDQLKFPHGSVLEQSATEPHYSTTPLPPSEDKLDKHTADHAGLFPTSSNDISHSCSPSEGQSGLSSNKLPRHDMDGTKTLVPKELVEATSLQGIQAAPQSIAKSQNTGNVPFYQFG</sequence>
<dbReference type="KEGG" id="cput:CONPUDRAFT_148386"/>
<feature type="region of interest" description="Disordered" evidence="1">
    <location>
        <begin position="14"/>
        <end position="85"/>
    </location>
</feature>
<feature type="compositionally biased region" description="Polar residues" evidence="1">
    <location>
        <begin position="50"/>
        <end position="73"/>
    </location>
</feature>
<dbReference type="AlphaFoldDB" id="A0A5M3N4D8"/>
<comment type="caution">
    <text evidence="2">The sequence shown here is derived from an EMBL/GenBank/DDBJ whole genome shotgun (WGS) entry which is preliminary data.</text>
</comment>
<feature type="compositionally biased region" description="Basic and acidic residues" evidence="1">
    <location>
        <begin position="34"/>
        <end position="44"/>
    </location>
</feature>
<dbReference type="EMBL" id="JH711573">
    <property type="protein sequence ID" value="EIW86289.1"/>
    <property type="molecule type" value="Genomic_DNA"/>
</dbReference>
<evidence type="ECO:0000313" key="3">
    <source>
        <dbReference type="Proteomes" id="UP000053558"/>
    </source>
</evidence>
<reference evidence="3" key="1">
    <citation type="journal article" date="2012" name="Science">
        <title>The Paleozoic origin of enzymatic lignin decomposition reconstructed from 31 fungal genomes.</title>
        <authorList>
            <person name="Floudas D."/>
            <person name="Binder M."/>
            <person name="Riley R."/>
            <person name="Barry K."/>
            <person name="Blanchette R.A."/>
            <person name="Henrissat B."/>
            <person name="Martinez A.T."/>
            <person name="Otillar R."/>
            <person name="Spatafora J.W."/>
            <person name="Yadav J.S."/>
            <person name="Aerts A."/>
            <person name="Benoit I."/>
            <person name="Boyd A."/>
            <person name="Carlson A."/>
            <person name="Copeland A."/>
            <person name="Coutinho P.M."/>
            <person name="de Vries R.P."/>
            <person name="Ferreira P."/>
            <person name="Findley K."/>
            <person name="Foster B."/>
            <person name="Gaskell J."/>
            <person name="Glotzer D."/>
            <person name="Gorecki P."/>
            <person name="Heitman J."/>
            <person name="Hesse C."/>
            <person name="Hori C."/>
            <person name="Igarashi K."/>
            <person name="Jurgens J.A."/>
            <person name="Kallen N."/>
            <person name="Kersten P."/>
            <person name="Kohler A."/>
            <person name="Kuees U."/>
            <person name="Kumar T.K.A."/>
            <person name="Kuo A."/>
            <person name="LaButti K."/>
            <person name="Larrondo L.F."/>
            <person name="Lindquist E."/>
            <person name="Ling A."/>
            <person name="Lombard V."/>
            <person name="Lucas S."/>
            <person name="Lundell T."/>
            <person name="Martin R."/>
            <person name="McLaughlin D.J."/>
            <person name="Morgenstern I."/>
            <person name="Morin E."/>
            <person name="Murat C."/>
            <person name="Nagy L.G."/>
            <person name="Nolan M."/>
            <person name="Ohm R.A."/>
            <person name="Patyshakuliyeva A."/>
            <person name="Rokas A."/>
            <person name="Ruiz-Duenas F.J."/>
            <person name="Sabat G."/>
            <person name="Salamov A."/>
            <person name="Samejima M."/>
            <person name="Schmutz J."/>
            <person name="Slot J.C."/>
            <person name="St John F."/>
            <person name="Stenlid J."/>
            <person name="Sun H."/>
            <person name="Sun S."/>
            <person name="Syed K."/>
            <person name="Tsang A."/>
            <person name="Wiebenga A."/>
            <person name="Young D."/>
            <person name="Pisabarro A."/>
            <person name="Eastwood D.C."/>
            <person name="Martin F."/>
            <person name="Cullen D."/>
            <person name="Grigoriev I.V."/>
            <person name="Hibbett D.S."/>
        </authorList>
    </citation>
    <scope>NUCLEOTIDE SEQUENCE [LARGE SCALE GENOMIC DNA]</scope>
    <source>
        <strain evidence="3">RWD-64-598 SS2</strain>
    </source>
</reference>
<evidence type="ECO:0000256" key="1">
    <source>
        <dbReference type="SAM" id="MobiDB-lite"/>
    </source>
</evidence>
<feature type="region of interest" description="Disordered" evidence="1">
    <location>
        <begin position="102"/>
        <end position="121"/>
    </location>
</feature>
<dbReference type="Proteomes" id="UP000053558">
    <property type="component" value="Unassembled WGS sequence"/>
</dbReference>
<feature type="compositionally biased region" description="Polar residues" evidence="1">
    <location>
        <begin position="102"/>
        <end position="114"/>
    </location>
</feature>
<keyword evidence="3" id="KW-1185">Reference proteome</keyword>
<protein>
    <submittedName>
        <fullName evidence="2">Uncharacterized protein</fullName>
    </submittedName>
</protein>
<gene>
    <name evidence="2" type="ORF">CONPUDRAFT_148386</name>
</gene>
<dbReference type="GeneID" id="19202503"/>
<proteinExistence type="predicted"/>
<dbReference type="RefSeq" id="XP_007763159.1">
    <property type="nucleotide sequence ID" value="XM_007764969.1"/>
</dbReference>
<feature type="compositionally biased region" description="Polar residues" evidence="1">
    <location>
        <begin position="17"/>
        <end position="29"/>
    </location>
</feature>